<dbReference type="VEuPathDB" id="VectorBase:ASIC008552"/>
<feature type="region of interest" description="Disordered" evidence="1">
    <location>
        <begin position="1"/>
        <end position="26"/>
    </location>
</feature>
<dbReference type="Proteomes" id="UP000030765">
    <property type="component" value="Unassembled WGS sequence"/>
</dbReference>
<evidence type="ECO:0000313" key="2">
    <source>
        <dbReference type="EMBL" id="KFB41095.1"/>
    </source>
</evidence>
<evidence type="ECO:0000313" key="4">
    <source>
        <dbReference type="Proteomes" id="UP000030765"/>
    </source>
</evidence>
<feature type="region of interest" description="Disordered" evidence="1">
    <location>
        <begin position="230"/>
        <end position="278"/>
    </location>
</feature>
<dbReference type="OrthoDB" id="6421972at2759"/>
<keyword evidence="4" id="KW-1185">Reference proteome</keyword>
<gene>
    <name evidence="2" type="ORF">ZHAS_00008552</name>
</gene>
<dbReference type="OMA" id="KNWVEKG"/>
<proteinExistence type="predicted"/>
<evidence type="ECO:0000256" key="1">
    <source>
        <dbReference type="SAM" id="MobiDB-lite"/>
    </source>
</evidence>
<organism evidence="2">
    <name type="scientific">Anopheles sinensis</name>
    <name type="common">Mosquito</name>
    <dbReference type="NCBI Taxonomy" id="74873"/>
    <lineage>
        <taxon>Eukaryota</taxon>
        <taxon>Metazoa</taxon>
        <taxon>Ecdysozoa</taxon>
        <taxon>Arthropoda</taxon>
        <taxon>Hexapoda</taxon>
        <taxon>Insecta</taxon>
        <taxon>Pterygota</taxon>
        <taxon>Neoptera</taxon>
        <taxon>Endopterygota</taxon>
        <taxon>Diptera</taxon>
        <taxon>Nematocera</taxon>
        <taxon>Culicoidea</taxon>
        <taxon>Culicidae</taxon>
        <taxon>Anophelinae</taxon>
        <taxon>Anopheles</taxon>
    </lineage>
</organism>
<feature type="compositionally biased region" description="Polar residues" evidence="1">
    <location>
        <begin position="1"/>
        <end position="17"/>
    </location>
</feature>
<sequence>MPATTVKSEATDQQNNCDNEEEEPKDMKNAHLIINELRTRCRNQSEQIMAWKKAYSLQQEQTHRMQKEKAEQLNYLTSQLLLLESRIMRKQKQVSNVIYQRELTIYRQQKIIEALTSRLIDHGIMDVGMDAPMHSGANSNDLDSLNDSDSAVVLEDVDSDCNSSIYFGGGGSIISGGGSLKSRCGSNKMSNDVTIVRSISDAIETNLKYNNTRRSNCFLRRPEILETVYSVEEDPEPQNAAASQASTGVSPTTTTTFTTSSGPASPKPDAVTEKRDKFKNRTEKCISTDQPEQQHQTTTATTTTAPVIITSSSYDVDSDRDCETPSMVGGGCKGQGAVTNFNRVMSNHRSVTKPKDVKYKRINKAKSKSLEELRGRLKHWVERGTCNVNLTLEGSGGGGGPHHLSGHLAEHCGAGTLQQAQTQQQPNFAQSYA</sequence>
<name>A0A084VT01_ANOSI</name>
<dbReference type="EMBL" id="KE525057">
    <property type="protein sequence ID" value="KFB41095.1"/>
    <property type="molecule type" value="Genomic_DNA"/>
</dbReference>
<accession>A0A084VT01</accession>
<feature type="compositionally biased region" description="Low complexity" evidence="1">
    <location>
        <begin position="245"/>
        <end position="264"/>
    </location>
</feature>
<dbReference type="STRING" id="74873.A0A084VT01"/>
<dbReference type="AlphaFoldDB" id="A0A084VT01"/>
<dbReference type="EnsemblMetazoa" id="ASIC008552-RA">
    <property type="protein sequence ID" value="ASIC008552-PA"/>
    <property type="gene ID" value="ASIC008552"/>
</dbReference>
<protein>
    <submittedName>
        <fullName evidence="2">AGAP008826-PA-like protein</fullName>
    </submittedName>
</protein>
<dbReference type="EMBL" id="ATLV01016151">
    <property type="status" value="NOT_ANNOTATED_CDS"/>
    <property type="molecule type" value="Genomic_DNA"/>
</dbReference>
<reference evidence="2 4" key="1">
    <citation type="journal article" date="2014" name="BMC Genomics">
        <title>Genome sequence of Anopheles sinensis provides insight into genetics basis of mosquito competence for malaria parasites.</title>
        <authorList>
            <person name="Zhou D."/>
            <person name="Zhang D."/>
            <person name="Ding G."/>
            <person name="Shi L."/>
            <person name="Hou Q."/>
            <person name="Ye Y."/>
            <person name="Xu Y."/>
            <person name="Zhou H."/>
            <person name="Xiong C."/>
            <person name="Li S."/>
            <person name="Yu J."/>
            <person name="Hong S."/>
            <person name="Yu X."/>
            <person name="Zou P."/>
            <person name="Chen C."/>
            <person name="Chang X."/>
            <person name="Wang W."/>
            <person name="Lv Y."/>
            <person name="Sun Y."/>
            <person name="Ma L."/>
            <person name="Shen B."/>
            <person name="Zhu C."/>
        </authorList>
    </citation>
    <scope>NUCLEOTIDE SEQUENCE [LARGE SCALE GENOMIC DNA]</scope>
</reference>
<reference evidence="3" key="2">
    <citation type="submission" date="2020-05" db="UniProtKB">
        <authorList>
            <consortium name="EnsemblMetazoa"/>
        </authorList>
    </citation>
    <scope>IDENTIFICATION</scope>
</reference>
<evidence type="ECO:0000313" key="3">
    <source>
        <dbReference type="EnsemblMetazoa" id="ASIC008552-PA"/>
    </source>
</evidence>